<dbReference type="InterPro" id="IPR052164">
    <property type="entry name" value="Anthracycline_SecMetBiosynth"/>
</dbReference>
<proteinExistence type="predicted"/>
<dbReference type="PROSITE" id="PS51819">
    <property type="entry name" value="VOC"/>
    <property type="match status" value="2"/>
</dbReference>
<dbReference type="InterPro" id="IPR037523">
    <property type="entry name" value="VOC_core"/>
</dbReference>
<accession>A0A9Q9HJW4</accession>
<dbReference type="RefSeq" id="WP_259972400.1">
    <property type="nucleotide sequence ID" value="NZ_CP081070.1"/>
</dbReference>
<reference evidence="2" key="1">
    <citation type="submission" date="2021-08" db="EMBL/GenBank/DDBJ databases">
        <authorList>
            <person name="Nwanade C."/>
            <person name="Wang M."/>
            <person name="Masoudi A."/>
            <person name="Yu Z."/>
            <person name="Liu J."/>
        </authorList>
    </citation>
    <scope>NUCLEOTIDE SEQUENCE</scope>
    <source>
        <strain evidence="2">S122</strain>
    </source>
</reference>
<dbReference type="Pfam" id="PF00903">
    <property type="entry name" value="Glyoxalase"/>
    <property type="match status" value="1"/>
</dbReference>
<organism evidence="2 3">
    <name type="scientific">Leisingera caerulea</name>
    <name type="common">Phaeobacter caeruleus</name>
    <dbReference type="NCBI Taxonomy" id="506591"/>
    <lineage>
        <taxon>Bacteria</taxon>
        <taxon>Pseudomonadati</taxon>
        <taxon>Pseudomonadota</taxon>
        <taxon>Alphaproteobacteria</taxon>
        <taxon>Rhodobacterales</taxon>
        <taxon>Roseobacteraceae</taxon>
        <taxon>Leisingera</taxon>
    </lineage>
</organism>
<dbReference type="KEGG" id="lcae:K3721_07675"/>
<dbReference type="InterPro" id="IPR004360">
    <property type="entry name" value="Glyas_Fos-R_dOase_dom"/>
</dbReference>
<gene>
    <name evidence="2" type="ORF">K3721_07675</name>
</gene>
<dbReference type="EMBL" id="CP081070">
    <property type="protein sequence ID" value="UWQ55412.1"/>
    <property type="molecule type" value="Genomic_DNA"/>
</dbReference>
<dbReference type="PANTHER" id="PTHR33993:SF14">
    <property type="entry name" value="GB|AAF24581.1"/>
    <property type="match status" value="1"/>
</dbReference>
<dbReference type="InterPro" id="IPR029068">
    <property type="entry name" value="Glyas_Bleomycin-R_OHBP_Dase"/>
</dbReference>
<evidence type="ECO:0000259" key="1">
    <source>
        <dbReference type="PROSITE" id="PS51819"/>
    </source>
</evidence>
<dbReference type="Gene3D" id="3.10.180.10">
    <property type="entry name" value="2,3-Dihydroxybiphenyl 1,2-Dioxygenase, domain 1"/>
    <property type="match status" value="2"/>
</dbReference>
<dbReference type="AlphaFoldDB" id="A0A9Q9HJW4"/>
<name>A0A9Q9HJW4_LEICA</name>
<sequence>MSMSKTGQVVWHDLFTSDTDRAMAFYKCVAGWSYVIEHSTDFAWGGGAKDFILALSGDEAGAGILPAPRGVAEGWLAYVEVPDVDAALAQAELHGGSIVRHPFEVPGVGRNAVIRDPLGALVGVSLSRHSFPVPRRQFGPEVYLSDTGAFPGIFYREVLGWQAAEPRTLGQGGLATSGPSGRLTAVLQQPDWGTGAQAIWVPSIRIAALEEAQSAAEANGACILNRGSVENGAAHSVILRDPGGALAMLSDMPASPSR</sequence>
<dbReference type="SUPFAM" id="SSF54593">
    <property type="entry name" value="Glyoxalase/Bleomycin resistance protein/Dihydroxybiphenyl dioxygenase"/>
    <property type="match status" value="2"/>
</dbReference>
<dbReference type="CDD" id="cd07247">
    <property type="entry name" value="SgaA_N_like"/>
    <property type="match status" value="1"/>
</dbReference>
<protein>
    <submittedName>
        <fullName evidence="2">VOC family protein</fullName>
    </submittedName>
</protein>
<feature type="domain" description="VOC" evidence="1">
    <location>
        <begin position="137"/>
        <end position="252"/>
    </location>
</feature>
<dbReference type="Proteomes" id="UP001058713">
    <property type="component" value="Chromosome"/>
</dbReference>
<feature type="domain" description="VOC" evidence="1">
    <location>
        <begin position="5"/>
        <end position="127"/>
    </location>
</feature>
<dbReference type="PANTHER" id="PTHR33993">
    <property type="entry name" value="GLYOXALASE-RELATED"/>
    <property type="match status" value="1"/>
</dbReference>
<evidence type="ECO:0000313" key="2">
    <source>
        <dbReference type="EMBL" id="UWQ55412.1"/>
    </source>
</evidence>
<evidence type="ECO:0000313" key="3">
    <source>
        <dbReference type="Proteomes" id="UP001058713"/>
    </source>
</evidence>